<evidence type="ECO:0000256" key="2">
    <source>
        <dbReference type="SAM" id="SignalP"/>
    </source>
</evidence>
<feature type="chain" id="PRO_5021822059" description="DUF2993 domain-containing protein" evidence="2">
    <location>
        <begin position="25"/>
        <end position="247"/>
    </location>
</feature>
<gene>
    <name evidence="3" type="ORF">Pla175_26050</name>
</gene>
<name>A0A518DCL4_9BACT</name>
<keyword evidence="4" id="KW-1185">Reference proteome</keyword>
<protein>
    <recommendedName>
        <fullName evidence="5">DUF2993 domain-containing protein</fullName>
    </recommendedName>
</protein>
<dbReference type="Proteomes" id="UP000317429">
    <property type="component" value="Chromosome"/>
</dbReference>
<dbReference type="AlphaFoldDB" id="A0A518DCL4"/>
<keyword evidence="2" id="KW-0732">Signal</keyword>
<reference evidence="3 4" key="1">
    <citation type="submission" date="2019-02" db="EMBL/GenBank/DDBJ databases">
        <title>Deep-cultivation of Planctomycetes and their phenomic and genomic characterization uncovers novel biology.</title>
        <authorList>
            <person name="Wiegand S."/>
            <person name="Jogler M."/>
            <person name="Boedeker C."/>
            <person name="Pinto D."/>
            <person name="Vollmers J."/>
            <person name="Rivas-Marin E."/>
            <person name="Kohn T."/>
            <person name="Peeters S.H."/>
            <person name="Heuer A."/>
            <person name="Rast P."/>
            <person name="Oberbeckmann S."/>
            <person name="Bunk B."/>
            <person name="Jeske O."/>
            <person name="Meyerdierks A."/>
            <person name="Storesund J.E."/>
            <person name="Kallscheuer N."/>
            <person name="Luecker S."/>
            <person name="Lage O.M."/>
            <person name="Pohl T."/>
            <person name="Merkel B.J."/>
            <person name="Hornburger P."/>
            <person name="Mueller R.-W."/>
            <person name="Bruemmer F."/>
            <person name="Labrenz M."/>
            <person name="Spormann A.M."/>
            <person name="Op den Camp H."/>
            <person name="Overmann J."/>
            <person name="Amann R."/>
            <person name="Jetten M.S.M."/>
            <person name="Mascher T."/>
            <person name="Medema M.H."/>
            <person name="Devos D.P."/>
            <person name="Kaster A.-K."/>
            <person name="Ovreas L."/>
            <person name="Rohde M."/>
            <person name="Galperin M.Y."/>
            <person name="Jogler C."/>
        </authorList>
    </citation>
    <scope>NUCLEOTIDE SEQUENCE [LARGE SCALE GENOMIC DNA]</scope>
    <source>
        <strain evidence="3 4">Pla175</strain>
    </source>
</reference>
<sequence length="247" mass="26679" precursor="true">MVLRTLRRLLLAAVAAVVCLASGAAVVTWLALQEPGFYAELRTAQPSPDQSDAVVREITQMKADFVHWRDRSHARRPTPAPNAPAAVPADGRSYDAESDTIVLRITEQQLNGILASDAFKLSGDLSNPRVRLKGGRIELGAELSTPHARCIVSAGLKPSLTDTGALRLDIESIRVGRVTIPFRWLLARLPQAIVLSGRDAEIDLTPPTPHIQFKSLSRGVKAPTVQSVTCDEGMIVVELATPVQSRS</sequence>
<evidence type="ECO:0000256" key="1">
    <source>
        <dbReference type="SAM" id="MobiDB-lite"/>
    </source>
</evidence>
<dbReference type="EMBL" id="CP036291">
    <property type="protein sequence ID" value="QDU89218.1"/>
    <property type="molecule type" value="Genomic_DNA"/>
</dbReference>
<feature type="signal peptide" evidence="2">
    <location>
        <begin position="1"/>
        <end position="24"/>
    </location>
</feature>
<evidence type="ECO:0000313" key="3">
    <source>
        <dbReference type="EMBL" id="QDU89218.1"/>
    </source>
</evidence>
<evidence type="ECO:0000313" key="4">
    <source>
        <dbReference type="Proteomes" id="UP000317429"/>
    </source>
</evidence>
<proteinExistence type="predicted"/>
<feature type="region of interest" description="Disordered" evidence="1">
    <location>
        <begin position="70"/>
        <end position="92"/>
    </location>
</feature>
<organism evidence="3 4">
    <name type="scientific">Pirellulimonas nuda</name>
    <dbReference type="NCBI Taxonomy" id="2528009"/>
    <lineage>
        <taxon>Bacteria</taxon>
        <taxon>Pseudomonadati</taxon>
        <taxon>Planctomycetota</taxon>
        <taxon>Planctomycetia</taxon>
        <taxon>Pirellulales</taxon>
        <taxon>Lacipirellulaceae</taxon>
        <taxon>Pirellulimonas</taxon>
    </lineage>
</organism>
<evidence type="ECO:0008006" key="5">
    <source>
        <dbReference type="Google" id="ProtNLM"/>
    </source>
</evidence>
<accession>A0A518DCL4</accession>
<dbReference type="KEGG" id="pnd:Pla175_26050"/>